<dbReference type="Proteomes" id="UP000183410">
    <property type="component" value="Unassembled WGS sequence"/>
</dbReference>
<dbReference type="PANTHER" id="PTHR43140">
    <property type="entry name" value="TYPE-1 RESTRICTION ENZYME ECOKI SPECIFICITY PROTEIN"/>
    <property type="match status" value="1"/>
</dbReference>
<dbReference type="SUPFAM" id="SSF116734">
    <property type="entry name" value="DNA methylase specificity domain"/>
    <property type="match status" value="2"/>
</dbReference>
<evidence type="ECO:0000259" key="5">
    <source>
        <dbReference type="Pfam" id="PF01420"/>
    </source>
</evidence>
<comment type="similarity">
    <text evidence="1">Belongs to the type-I restriction system S methylase family.</text>
</comment>
<dbReference type="AlphaFoldDB" id="A0A1I2J5C5"/>
<evidence type="ECO:0000256" key="2">
    <source>
        <dbReference type="ARBA" id="ARBA00022747"/>
    </source>
</evidence>
<dbReference type="EMBL" id="FONN01000059">
    <property type="protein sequence ID" value="SFF49744.1"/>
    <property type="molecule type" value="Genomic_DNA"/>
</dbReference>
<comment type="subunit">
    <text evidence="4">The methyltransferase is composed of M and S polypeptides.</text>
</comment>
<dbReference type="GO" id="GO:0009307">
    <property type="term" value="P:DNA restriction-modification system"/>
    <property type="evidence" value="ECO:0007669"/>
    <property type="project" value="UniProtKB-KW"/>
</dbReference>
<dbReference type="PANTHER" id="PTHR43140:SF1">
    <property type="entry name" value="TYPE I RESTRICTION ENZYME ECOKI SPECIFICITY SUBUNIT"/>
    <property type="match status" value="1"/>
</dbReference>
<evidence type="ECO:0000256" key="4">
    <source>
        <dbReference type="ARBA" id="ARBA00038652"/>
    </source>
</evidence>
<keyword evidence="2" id="KW-0680">Restriction system</keyword>
<dbReference type="Pfam" id="PF01420">
    <property type="entry name" value="Methylase_S"/>
    <property type="match status" value="2"/>
</dbReference>
<dbReference type="CDD" id="cd17263">
    <property type="entry name" value="RMtype1_S_AbaB8300I-TRD1-CR1_like"/>
    <property type="match status" value="1"/>
</dbReference>
<gene>
    <name evidence="6" type="ORF">SAMN04487969_1595</name>
</gene>
<reference evidence="7" key="1">
    <citation type="submission" date="2016-10" db="EMBL/GenBank/DDBJ databases">
        <authorList>
            <person name="Varghese N."/>
            <person name="Submissions S."/>
        </authorList>
    </citation>
    <scope>NUCLEOTIDE SEQUENCE [LARGE SCALE GENOMIC DNA]</scope>
    <source>
        <strain evidence="7">CGMCC 1.10223</strain>
    </source>
</reference>
<dbReference type="InterPro" id="IPR051212">
    <property type="entry name" value="Type-I_RE_S_subunit"/>
</dbReference>
<evidence type="ECO:0000313" key="6">
    <source>
        <dbReference type="EMBL" id="SFF49744.1"/>
    </source>
</evidence>
<dbReference type="Gene3D" id="3.90.220.20">
    <property type="entry name" value="DNA methylase specificity domains"/>
    <property type="match status" value="2"/>
</dbReference>
<keyword evidence="3" id="KW-0238">DNA-binding</keyword>
<protein>
    <submittedName>
        <fullName evidence="6">Type I restriction enzyme, S subunit</fullName>
    </submittedName>
</protein>
<feature type="domain" description="Type I restriction modification DNA specificity" evidence="5">
    <location>
        <begin position="12"/>
        <end position="170"/>
    </location>
</feature>
<dbReference type="InterPro" id="IPR000055">
    <property type="entry name" value="Restrct_endonuc_typeI_TRD"/>
</dbReference>
<keyword evidence="7" id="KW-1185">Reference proteome</keyword>
<evidence type="ECO:0000256" key="1">
    <source>
        <dbReference type="ARBA" id="ARBA00010923"/>
    </source>
</evidence>
<name>A0A1I2J5C5_9BACL</name>
<evidence type="ECO:0000256" key="3">
    <source>
        <dbReference type="ARBA" id="ARBA00023125"/>
    </source>
</evidence>
<dbReference type="InterPro" id="IPR044946">
    <property type="entry name" value="Restrct_endonuc_typeI_TRD_sf"/>
</dbReference>
<evidence type="ECO:0000313" key="7">
    <source>
        <dbReference type="Proteomes" id="UP000183410"/>
    </source>
</evidence>
<sequence length="442" mass="51044">MVGNEFDRHPIGWLLEKLGEFSLNEKGRKPKRVVKEQKEGYMLPYVNIKAFEKNLIDEYTDGEGCTICNENDFLMVWDGSRSGYVGRALYGAVGSTLVKINFPGINNLYAYYYLQSKYLEINTKAKGTGTPHVDPNILWNYQFPIAPIQEQRRIVEKIEELFSELDNGIETLKTIQQQLKIYRQSVLKWAFEGKLTNVQEIEPKRLYLEQVCEFITKGTTPSKDKLFQGTGEIPFIKVYNLTFGDELDFTIEPTFVSFETHTGFLKRSKVFPGDVLMNIVGPPLGKVSIVPNTYAEWNINQAIARFRCKDEMNNKFLMYFLLWEPTTIKLKNKSKATAGQINLTLQICREIEIPVYDYADQIKIVQEIESRLSICDKLEETIEHCMKQADLLRQSILKKAFEGKLVPQDPNDEPAELLLERIREERVEKSSKTSIKPKRSTK</sequence>
<proteinExistence type="inferred from homology"/>
<accession>A0A1I2J5C5</accession>
<feature type="domain" description="Type I restriction modification DNA specificity" evidence="5">
    <location>
        <begin position="208"/>
        <end position="382"/>
    </location>
</feature>
<dbReference type="GO" id="GO:0003677">
    <property type="term" value="F:DNA binding"/>
    <property type="evidence" value="ECO:0007669"/>
    <property type="project" value="UniProtKB-KW"/>
</dbReference>
<dbReference type="RefSeq" id="WP_052737427.1">
    <property type="nucleotide sequence ID" value="NZ_FONN01000059.1"/>
</dbReference>
<organism evidence="6 7">
    <name type="scientific">Paenibacillus algorifonticola</name>
    <dbReference type="NCBI Taxonomy" id="684063"/>
    <lineage>
        <taxon>Bacteria</taxon>
        <taxon>Bacillati</taxon>
        <taxon>Bacillota</taxon>
        <taxon>Bacilli</taxon>
        <taxon>Bacillales</taxon>
        <taxon>Paenibacillaceae</taxon>
        <taxon>Paenibacillus</taxon>
    </lineage>
</organism>
<dbReference type="OrthoDB" id="9811611at2"/>